<protein>
    <submittedName>
        <fullName evidence="1">DUF4327 family protein</fullName>
    </submittedName>
</protein>
<dbReference type="InterPro" id="IPR025477">
    <property type="entry name" value="DUF4327"/>
</dbReference>
<dbReference type="Pfam" id="PF14217">
    <property type="entry name" value="DUF4327"/>
    <property type="match status" value="1"/>
</dbReference>
<evidence type="ECO:0000313" key="1">
    <source>
        <dbReference type="EMBL" id="USR90074.1"/>
    </source>
</evidence>
<organism evidence="1 2">
    <name type="scientific">Phormidium yuhuli AB48</name>
    <dbReference type="NCBI Taxonomy" id="2940671"/>
    <lineage>
        <taxon>Bacteria</taxon>
        <taxon>Bacillati</taxon>
        <taxon>Cyanobacteriota</taxon>
        <taxon>Cyanophyceae</taxon>
        <taxon>Oscillatoriophycideae</taxon>
        <taxon>Oscillatoriales</taxon>
        <taxon>Oscillatoriaceae</taxon>
        <taxon>Phormidium</taxon>
        <taxon>Phormidium yuhuli</taxon>
    </lineage>
</organism>
<evidence type="ECO:0000313" key="2">
    <source>
        <dbReference type="Proteomes" id="UP001056708"/>
    </source>
</evidence>
<keyword evidence="2" id="KW-1185">Reference proteome</keyword>
<reference evidence="1" key="1">
    <citation type="submission" date="2022-06" db="EMBL/GenBank/DDBJ databases">
        <title>Genome sequence of Phormidium yuhuli AB48 isolated from an industrial photobioreactor environment.</title>
        <authorList>
            <person name="Qiu Y."/>
            <person name="Noonan A.J.C."/>
            <person name="Dofher K."/>
            <person name="Koch M."/>
            <person name="Kieft B."/>
            <person name="Lin X."/>
            <person name="Ziels R.M."/>
            <person name="Hallam S.J."/>
        </authorList>
    </citation>
    <scope>NUCLEOTIDE SEQUENCE</scope>
    <source>
        <strain evidence="1">AB48</strain>
    </source>
</reference>
<dbReference type="Proteomes" id="UP001056708">
    <property type="component" value="Chromosome"/>
</dbReference>
<accession>A0ABY5ALI9</accession>
<gene>
    <name evidence="1" type="ORF">NEA10_14625</name>
</gene>
<dbReference type="EMBL" id="CP098611">
    <property type="protein sequence ID" value="USR90074.1"/>
    <property type="molecule type" value="Genomic_DNA"/>
</dbReference>
<sequence>MTLTTTTRYSIETIEEEARHLVQKGSVSRQQPIYTLCVHIPARHWSSVEIELEKHDYLLRDRIGDLVGPETWKND</sequence>
<proteinExistence type="predicted"/>
<name>A0ABY5ALI9_9CYAN</name>
<dbReference type="RefSeq" id="WP_252661741.1">
    <property type="nucleotide sequence ID" value="NZ_CP098611.1"/>
</dbReference>